<feature type="transmembrane region" description="Helical" evidence="8">
    <location>
        <begin position="183"/>
        <end position="200"/>
    </location>
</feature>
<dbReference type="AlphaFoldDB" id="F2JP12"/>
<feature type="transmembrane region" description="Helical" evidence="8">
    <location>
        <begin position="130"/>
        <end position="153"/>
    </location>
</feature>
<comment type="subcellular location">
    <subcellularLocation>
        <location evidence="1">Cell membrane</location>
        <topology evidence="1">Multi-pass membrane protein</topology>
    </subcellularLocation>
</comment>
<evidence type="ECO:0000256" key="1">
    <source>
        <dbReference type="ARBA" id="ARBA00004651"/>
    </source>
</evidence>
<evidence type="ECO:0000256" key="4">
    <source>
        <dbReference type="ARBA" id="ARBA00022475"/>
    </source>
</evidence>
<sequence>MNKKQFKRGLELGVPIGLGYFSVSIAFGMLAVGSGLSPLAAVIISMTNLTSAGQFAGVSLIAAGGSYIEMTLTMLMINARYFLMSLSLSQKFAKDFKRFEKLLVSFGVTDEIFAVAALEKEPICSSFLWGLITLPFVGWSLGTLMGAVMSGFLPSALQDALGIALYGMFIALIIPAAKGTKSILITILIAVACSCILKYIPGLNSISPGFAVIIVTLVAAGLAAYWYPIQEEEDSCTSSSVS</sequence>
<dbReference type="EMBL" id="CP002582">
    <property type="protein sequence ID" value="ADZ83626.1"/>
    <property type="molecule type" value="Genomic_DNA"/>
</dbReference>
<keyword evidence="10" id="KW-1185">Reference proteome</keyword>
<dbReference type="Proteomes" id="UP000008467">
    <property type="component" value="Chromosome"/>
</dbReference>
<dbReference type="KEGG" id="cle:Clole_1906"/>
<proteinExistence type="inferred from homology"/>
<dbReference type="PANTHER" id="PTHR34979">
    <property type="entry name" value="INNER MEMBRANE PROTEIN YGAZ"/>
    <property type="match status" value="1"/>
</dbReference>
<evidence type="ECO:0000256" key="5">
    <source>
        <dbReference type="ARBA" id="ARBA00022692"/>
    </source>
</evidence>
<dbReference type="Pfam" id="PF03591">
    <property type="entry name" value="AzlC"/>
    <property type="match status" value="1"/>
</dbReference>
<evidence type="ECO:0000256" key="3">
    <source>
        <dbReference type="ARBA" id="ARBA00022448"/>
    </source>
</evidence>
<dbReference type="PANTHER" id="PTHR34979:SF1">
    <property type="entry name" value="INNER MEMBRANE PROTEIN YGAZ"/>
    <property type="match status" value="1"/>
</dbReference>
<gene>
    <name evidence="9" type="ordered locus">Clole_1906</name>
</gene>
<keyword evidence="6 8" id="KW-1133">Transmembrane helix</keyword>
<feature type="transmembrane region" description="Helical" evidence="8">
    <location>
        <begin position="12"/>
        <end position="32"/>
    </location>
</feature>
<dbReference type="GO" id="GO:1903785">
    <property type="term" value="P:L-valine transmembrane transport"/>
    <property type="evidence" value="ECO:0007669"/>
    <property type="project" value="TreeGrafter"/>
</dbReference>
<reference evidence="9 10" key="1">
    <citation type="journal article" date="2011" name="J. Bacteriol.">
        <title>Complete genome sequence of the cellulose-degrading bacterium Cellulosilyticum lentocellum.</title>
        <authorList>
            <consortium name="US DOE Joint Genome Institute"/>
            <person name="Miller D.A."/>
            <person name="Suen G."/>
            <person name="Bruce D."/>
            <person name="Copeland A."/>
            <person name="Cheng J.F."/>
            <person name="Detter C."/>
            <person name="Goodwin L.A."/>
            <person name="Han C.S."/>
            <person name="Hauser L.J."/>
            <person name="Land M.L."/>
            <person name="Lapidus A."/>
            <person name="Lucas S."/>
            <person name="Meincke L."/>
            <person name="Pitluck S."/>
            <person name="Tapia R."/>
            <person name="Teshima H."/>
            <person name="Woyke T."/>
            <person name="Fox B.G."/>
            <person name="Angert E.R."/>
            <person name="Currie C.R."/>
        </authorList>
    </citation>
    <scope>NUCLEOTIDE SEQUENCE [LARGE SCALE GENOMIC DNA]</scope>
    <source>
        <strain evidence="10">ATCC 49066 / DSM 5427 / NCIMB 11756 / RHM5</strain>
    </source>
</reference>
<organism evidence="9 10">
    <name type="scientific">Cellulosilyticum lentocellum (strain ATCC 49066 / DSM 5427 / NCIMB 11756 / RHM5)</name>
    <name type="common">Clostridium lentocellum</name>
    <dbReference type="NCBI Taxonomy" id="642492"/>
    <lineage>
        <taxon>Bacteria</taxon>
        <taxon>Bacillati</taxon>
        <taxon>Bacillota</taxon>
        <taxon>Clostridia</taxon>
        <taxon>Lachnospirales</taxon>
        <taxon>Cellulosilyticaceae</taxon>
        <taxon>Cellulosilyticum</taxon>
    </lineage>
</organism>
<evidence type="ECO:0000256" key="2">
    <source>
        <dbReference type="ARBA" id="ARBA00010735"/>
    </source>
</evidence>
<keyword evidence="3" id="KW-0813">Transport</keyword>
<feature type="transmembrane region" description="Helical" evidence="8">
    <location>
        <begin position="52"/>
        <end position="78"/>
    </location>
</feature>
<name>F2JP12_CELLD</name>
<comment type="similarity">
    <text evidence="2">Belongs to the AzlC family.</text>
</comment>
<protein>
    <submittedName>
        <fullName evidence="9">AzlC family protein</fullName>
    </submittedName>
</protein>
<feature type="transmembrane region" description="Helical" evidence="8">
    <location>
        <begin position="160"/>
        <end position="177"/>
    </location>
</feature>
<evidence type="ECO:0000313" key="9">
    <source>
        <dbReference type="EMBL" id="ADZ83626.1"/>
    </source>
</evidence>
<accession>F2JP12</accession>
<dbReference type="STRING" id="642492.Clole_1906"/>
<dbReference type="eggNOG" id="COG1296">
    <property type="taxonomic scope" value="Bacteria"/>
</dbReference>
<dbReference type="GO" id="GO:0005886">
    <property type="term" value="C:plasma membrane"/>
    <property type="evidence" value="ECO:0007669"/>
    <property type="project" value="UniProtKB-SubCell"/>
</dbReference>
<evidence type="ECO:0000313" key="10">
    <source>
        <dbReference type="Proteomes" id="UP000008467"/>
    </source>
</evidence>
<dbReference type="HOGENOM" id="CLU_065777_3_2_9"/>
<feature type="transmembrane region" description="Helical" evidence="8">
    <location>
        <begin position="207"/>
        <end position="227"/>
    </location>
</feature>
<keyword evidence="4" id="KW-1003">Cell membrane</keyword>
<evidence type="ECO:0000256" key="7">
    <source>
        <dbReference type="ARBA" id="ARBA00023136"/>
    </source>
</evidence>
<keyword evidence="5 8" id="KW-0812">Transmembrane</keyword>
<dbReference type="RefSeq" id="WP_013656921.1">
    <property type="nucleotide sequence ID" value="NC_015275.1"/>
</dbReference>
<evidence type="ECO:0000256" key="6">
    <source>
        <dbReference type="ARBA" id="ARBA00022989"/>
    </source>
</evidence>
<keyword evidence="7 8" id="KW-0472">Membrane</keyword>
<dbReference type="InterPro" id="IPR011606">
    <property type="entry name" value="Brnchd-chn_aa_trnsp_permease"/>
</dbReference>
<evidence type="ECO:0000256" key="8">
    <source>
        <dbReference type="SAM" id="Phobius"/>
    </source>
</evidence>